<dbReference type="EMBL" id="BLXT01008089">
    <property type="protein sequence ID" value="GFO45922.1"/>
    <property type="molecule type" value="Genomic_DNA"/>
</dbReference>
<keyword evidence="2" id="KW-1185">Reference proteome</keyword>
<organism evidence="1 2">
    <name type="scientific">Plakobranchus ocellatus</name>
    <dbReference type="NCBI Taxonomy" id="259542"/>
    <lineage>
        <taxon>Eukaryota</taxon>
        <taxon>Metazoa</taxon>
        <taxon>Spiralia</taxon>
        <taxon>Lophotrochozoa</taxon>
        <taxon>Mollusca</taxon>
        <taxon>Gastropoda</taxon>
        <taxon>Heterobranchia</taxon>
        <taxon>Euthyneura</taxon>
        <taxon>Panpulmonata</taxon>
        <taxon>Sacoglossa</taxon>
        <taxon>Placobranchoidea</taxon>
        <taxon>Plakobranchidae</taxon>
        <taxon>Plakobranchus</taxon>
    </lineage>
</organism>
<proteinExistence type="predicted"/>
<protein>
    <submittedName>
        <fullName evidence="1">Uncharacterized protein</fullName>
    </submittedName>
</protein>
<comment type="caution">
    <text evidence="1">The sequence shown here is derived from an EMBL/GenBank/DDBJ whole genome shotgun (WGS) entry which is preliminary data.</text>
</comment>
<evidence type="ECO:0000313" key="2">
    <source>
        <dbReference type="Proteomes" id="UP000735302"/>
    </source>
</evidence>
<name>A0AAV4DP92_9GAST</name>
<dbReference type="AlphaFoldDB" id="A0AAV4DP92"/>
<evidence type="ECO:0000313" key="1">
    <source>
        <dbReference type="EMBL" id="GFO45922.1"/>
    </source>
</evidence>
<sequence length="111" mass="13061">MEISTLLCHLKPLWHRRNPIRLQKRIWTLSQSPRCLKSRDEQGLEKPRQMPRQPSWERPSVISDISALTGCDVNGGAKPAQKKDLCIFHDKFSNHYAIYGHIQKQQISDWW</sequence>
<accession>A0AAV4DP92</accession>
<reference evidence="1 2" key="1">
    <citation type="journal article" date="2021" name="Elife">
        <title>Chloroplast acquisition without the gene transfer in kleptoplastic sea slugs, Plakobranchus ocellatus.</title>
        <authorList>
            <person name="Maeda T."/>
            <person name="Takahashi S."/>
            <person name="Yoshida T."/>
            <person name="Shimamura S."/>
            <person name="Takaki Y."/>
            <person name="Nagai Y."/>
            <person name="Toyoda A."/>
            <person name="Suzuki Y."/>
            <person name="Arimoto A."/>
            <person name="Ishii H."/>
            <person name="Satoh N."/>
            <person name="Nishiyama T."/>
            <person name="Hasebe M."/>
            <person name="Maruyama T."/>
            <person name="Minagawa J."/>
            <person name="Obokata J."/>
            <person name="Shigenobu S."/>
        </authorList>
    </citation>
    <scope>NUCLEOTIDE SEQUENCE [LARGE SCALE GENOMIC DNA]</scope>
</reference>
<gene>
    <name evidence="1" type="ORF">PoB_007242700</name>
</gene>
<dbReference type="Proteomes" id="UP000735302">
    <property type="component" value="Unassembled WGS sequence"/>
</dbReference>